<dbReference type="OrthoDB" id="2289259at2759"/>
<keyword evidence="2" id="KW-1185">Reference proteome</keyword>
<dbReference type="AlphaFoldDB" id="A0A0B7NQ44"/>
<evidence type="ECO:0000313" key="1">
    <source>
        <dbReference type="EMBL" id="CEP19522.1"/>
    </source>
</evidence>
<dbReference type="Proteomes" id="UP000054107">
    <property type="component" value="Unassembled WGS sequence"/>
</dbReference>
<organism evidence="1 2">
    <name type="scientific">Parasitella parasitica</name>
    <dbReference type="NCBI Taxonomy" id="35722"/>
    <lineage>
        <taxon>Eukaryota</taxon>
        <taxon>Fungi</taxon>
        <taxon>Fungi incertae sedis</taxon>
        <taxon>Mucoromycota</taxon>
        <taxon>Mucoromycotina</taxon>
        <taxon>Mucoromycetes</taxon>
        <taxon>Mucorales</taxon>
        <taxon>Mucorineae</taxon>
        <taxon>Mucoraceae</taxon>
        <taxon>Parasitella</taxon>
    </lineage>
</organism>
<name>A0A0B7NQ44_9FUNG</name>
<protein>
    <submittedName>
        <fullName evidence="1">Uncharacterized protein</fullName>
    </submittedName>
</protein>
<sequence length="136" mass="15218">MIPCTICVKVFKDPTYKTHCRERHSDRIEFVDTNGITGCGLSARSGEGISQSTKRMAILNDYDSTFGRRSDTLVVGSQHDELANIELKKAATQDSLAKYQQGKHIRINSCVLNQANLMTDSTNNTILYYDFIGRHG</sequence>
<reference evidence="1 2" key="1">
    <citation type="submission" date="2014-09" db="EMBL/GenBank/DDBJ databases">
        <authorList>
            <person name="Ellenberger Sabrina"/>
        </authorList>
    </citation>
    <scope>NUCLEOTIDE SEQUENCE [LARGE SCALE GENOMIC DNA]</scope>
    <source>
        <strain evidence="1 2">CBS 412.66</strain>
    </source>
</reference>
<gene>
    <name evidence="1" type="primary">PARPA_13838.1 scaffold 47132</name>
</gene>
<proteinExistence type="predicted"/>
<accession>A0A0B7NQ44</accession>
<dbReference type="EMBL" id="LN734038">
    <property type="protein sequence ID" value="CEP19522.1"/>
    <property type="molecule type" value="Genomic_DNA"/>
</dbReference>
<evidence type="ECO:0000313" key="2">
    <source>
        <dbReference type="Proteomes" id="UP000054107"/>
    </source>
</evidence>